<evidence type="ECO:0000256" key="3">
    <source>
        <dbReference type="ARBA" id="ARBA00022833"/>
    </source>
</evidence>
<dbReference type="PROSITE" id="PS50865">
    <property type="entry name" value="ZF_MYND_2"/>
    <property type="match status" value="1"/>
</dbReference>
<dbReference type="Pfam" id="PF01753">
    <property type="entry name" value="zf-MYND"/>
    <property type="match status" value="1"/>
</dbReference>
<evidence type="ECO:0000256" key="4">
    <source>
        <dbReference type="PROSITE-ProRule" id="PRU00134"/>
    </source>
</evidence>
<comment type="caution">
    <text evidence="7">The sequence shown here is derived from an EMBL/GenBank/DDBJ whole genome shotgun (WGS) entry which is preliminary data.</text>
</comment>
<organism evidence="7 8">
    <name type="scientific">Tetraparma gracilis</name>
    <dbReference type="NCBI Taxonomy" id="2962635"/>
    <lineage>
        <taxon>Eukaryota</taxon>
        <taxon>Sar</taxon>
        <taxon>Stramenopiles</taxon>
        <taxon>Ochrophyta</taxon>
        <taxon>Bolidophyceae</taxon>
        <taxon>Parmales</taxon>
        <taxon>Triparmaceae</taxon>
        <taxon>Tetraparma</taxon>
    </lineage>
</organism>
<name>A0ABQ6M4Z2_9STRA</name>
<dbReference type="SUPFAM" id="SSF144232">
    <property type="entry name" value="HIT/MYND zinc finger-like"/>
    <property type="match status" value="1"/>
</dbReference>
<evidence type="ECO:0000256" key="5">
    <source>
        <dbReference type="SAM" id="MobiDB-lite"/>
    </source>
</evidence>
<evidence type="ECO:0000256" key="1">
    <source>
        <dbReference type="ARBA" id="ARBA00022723"/>
    </source>
</evidence>
<proteinExistence type="predicted"/>
<dbReference type="Proteomes" id="UP001165060">
    <property type="component" value="Unassembled WGS sequence"/>
</dbReference>
<dbReference type="Gene3D" id="6.10.140.2220">
    <property type="match status" value="1"/>
</dbReference>
<evidence type="ECO:0000259" key="6">
    <source>
        <dbReference type="PROSITE" id="PS50865"/>
    </source>
</evidence>
<keyword evidence="3" id="KW-0862">Zinc</keyword>
<keyword evidence="1" id="KW-0479">Metal-binding</keyword>
<keyword evidence="2 4" id="KW-0863">Zinc-finger</keyword>
<sequence length="588" mass="64162">MPRKNTDFQDDFVDRVPAGTKSSSNGPLIPDEFKKHSPMFNTSLRELFKQPLQTQQAVLRMRLEEIGTDCDQPPGIGVNAGTLKRQEDKEKLRQIWTIGADIEGTLRAMHFGDSEARAFGKKLLRGDGADLHDMIKDAPGLVDLTVSSFKVGWLHLLCCNVVQVWFPLGRSDRMLAMADHPCYQHFVEGGPIEEGGRFVPAARPIDRVGAARVLIKAGIDVRAQDLAGMTCAQYGAGHVGNDATRAIVAMAVEADKSSSLWRRRVELFGLSSEAMNGQQGLCGGYCTAKGRRVVLLDDGCKEVLVKVENLNIVGSPPPDLVPLLDLKSRLDETVLHSLVSCFDLSKAQFVLDQGASIDVRTEGFGTMRQQAVNARNRGYDTPALQAAYEEMVKRDRKEMKGARHCIACGEKDRPGKPLKLCSGCSSAHFCDAACLKKAWKAHKADCKAAARMGVALPLSPKCYSPGGPGFVEVAGKAEGDVRRWVAGNYRAPEGVEEGEKFTVKIQIAFDNSGPLVWGKLEETGVELRGQMLVYSEDLSCGFVLSEGEEGFAEIKAAVPERAVKVYVKMACEGGRMTAFPNLRTVKSW</sequence>
<evidence type="ECO:0000256" key="2">
    <source>
        <dbReference type="ARBA" id="ARBA00022771"/>
    </source>
</evidence>
<protein>
    <recommendedName>
        <fullName evidence="6">MYND-type domain-containing protein</fullName>
    </recommendedName>
</protein>
<dbReference type="InterPro" id="IPR002893">
    <property type="entry name" value="Znf_MYND"/>
</dbReference>
<dbReference type="EMBL" id="BRYB01003721">
    <property type="protein sequence ID" value="GMI19481.1"/>
    <property type="molecule type" value="Genomic_DNA"/>
</dbReference>
<feature type="domain" description="MYND-type" evidence="6">
    <location>
        <begin position="405"/>
        <end position="446"/>
    </location>
</feature>
<evidence type="ECO:0000313" key="7">
    <source>
        <dbReference type="EMBL" id="GMI19481.1"/>
    </source>
</evidence>
<evidence type="ECO:0000313" key="8">
    <source>
        <dbReference type="Proteomes" id="UP001165060"/>
    </source>
</evidence>
<accession>A0ABQ6M4Z2</accession>
<gene>
    <name evidence="7" type="ORF">TeGR_g2430</name>
</gene>
<keyword evidence="8" id="KW-1185">Reference proteome</keyword>
<feature type="region of interest" description="Disordered" evidence="5">
    <location>
        <begin position="1"/>
        <end position="28"/>
    </location>
</feature>
<reference evidence="7 8" key="1">
    <citation type="journal article" date="2023" name="Commun. Biol.">
        <title>Genome analysis of Parmales, the sister group of diatoms, reveals the evolutionary specialization of diatoms from phago-mixotrophs to photoautotrophs.</title>
        <authorList>
            <person name="Ban H."/>
            <person name="Sato S."/>
            <person name="Yoshikawa S."/>
            <person name="Yamada K."/>
            <person name="Nakamura Y."/>
            <person name="Ichinomiya M."/>
            <person name="Sato N."/>
            <person name="Blanc-Mathieu R."/>
            <person name="Endo H."/>
            <person name="Kuwata A."/>
            <person name="Ogata H."/>
        </authorList>
    </citation>
    <scope>NUCLEOTIDE SEQUENCE [LARGE SCALE GENOMIC DNA]</scope>
</reference>